<evidence type="ECO:0000256" key="7">
    <source>
        <dbReference type="ARBA" id="ARBA00022927"/>
    </source>
</evidence>
<evidence type="ECO:0000256" key="1">
    <source>
        <dbReference type="ARBA" id="ARBA00004383"/>
    </source>
</evidence>
<dbReference type="InterPro" id="IPR051045">
    <property type="entry name" value="TonB-dependent_transducer"/>
</dbReference>
<reference evidence="14" key="1">
    <citation type="journal article" date="2019" name="Int. J. Syst. Evol. Microbiol.">
        <title>The Global Catalogue of Microorganisms (GCM) 10K type strain sequencing project: providing services to taxonomists for standard genome sequencing and annotation.</title>
        <authorList>
            <consortium name="The Broad Institute Genomics Platform"/>
            <consortium name="The Broad Institute Genome Sequencing Center for Infectious Disease"/>
            <person name="Wu L."/>
            <person name="Ma J."/>
        </authorList>
    </citation>
    <scope>NUCLEOTIDE SEQUENCE [LARGE SCALE GENOMIC DNA]</scope>
    <source>
        <strain evidence="14">KCTC 12861</strain>
    </source>
</reference>
<dbReference type="PANTHER" id="PTHR33446:SF2">
    <property type="entry name" value="PROTEIN TONB"/>
    <property type="match status" value="1"/>
</dbReference>
<feature type="region of interest" description="Disordered" evidence="10">
    <location>
        <begin position="128"/>
        <end position="341"/>
    </location>
</feature>
<evidence type="ECO:0000256" key="6">
    <source>
        <dbReference type="ARBA" id="ARBA00022692"/>
    </source>
</evidence>
<evidence type="ECO:0000256" key="11">
    <source>
        <dbReference type="SAM" id="SignalP"/>
    </source>
</evidence>
<feature type="compositionally biased region" description="Basic residues" evidence="10">
    <location>
        <begin position="325"/>
        <end position="340"/>
    </location>
</feature>
<dbReference type="SUPFAM" id="SSF74653">
    <property type="entry name" value="TolA/TonB C-terminal domain"/>
    <property type="match status" value="1"/>
</dbReference>
<dbReference type="PROSITE" id="PS52015">
    <property type="entry name" value="TONB_CTD"/>
    <property type="match status" value="1"/>
</dbReference>
<feature type="compositionally biased region" description="Low complexity" evidence="10">
    <location>
        <begin position="299"/>
        <end position="312"/>
    </location>
</feature>
<dbReference type="RefSeq" id="WP_189438452.1">
    <property type="nucleotide sequence ID" value="NZ_BMXE01000008.1"/>
</dbReference>
<evidence type="ECO:0000256" key="3">
    <source>
        <dbReference type="ARBA" id="ARBA00022448"/>
    </source>
</evidence>
<organism evidence="13 14">
    <name type="scientific">Pseudovibrio japonicus</name>
    <dbReference type="NCBI Taxonomy" id="366534"/>
    <lineage>
        <taxon>Bacteria</taxon>
        <taxon>Pseudomonadati</taxon>
        <taxon>Pseudomonadota</taxon>
        <taxon>Alphaproteobacteria</taxon>
        <taxon>Hyphomicrobiales</taxon>
        <taxon>Stappiaceae</taxon>
        <taxon>Pseudovibrio</taxon>
    </lineage>
</organism>
<keyword evidence="3" id="KW-0813">Transport</keyword>
<dbReference type="NCBIfam" id="TIGR01352">
    <property type="entry name" value="tonB_Cterm"/>
    <property type="match status" value="1"/>
</dbReference>
<sequence>MRRGPFQKVGGPALTAALLVSVSVHAAGFAWFYAQGSDVQIASTHSTSISVVGSIEDLIAGSKEVVEPVEPDLPTELYPREIEAEQPVEPLKEIVPTELAVAEITPVQSADPIVPAVVPVAEGVTIKSENEPVQPKEEIESVKPQLQPEQINSAEVQELKPAETAKPQSVQQPKPAEQVRESEPAQPPEPMEAVQPEEAKPIEPEKPEELNPVEKRQAEPVEDTKDLEAKPLETEVAAQSVPIPRAAPPRPKLLQKTKPKRTANKEPARRTGNSDVNSARGSQSARKGSSSAKNGSDIAGSGNTAGNAATSNYWGKVQTKIQRAAQKRYPRREKKRKKSGVVHVSFAVHKDGSVTGIKLSRSSGNERFDQAALKAVEAAAPFPPFPPSIRSGTVRKTAPITFKPY</sequence>
<name>A0ABQ3ELD6_9HYPH</name>
<keyword evidence="7" id="KW-0653">Protein transport</keyword>
<evidence type="ECO:0000256" key="5">
    <source>
        <dbReference type="ARBA" id="ARBA00022519"/>
    </source>
</evidence>
<evidence type="ECO:0000313" key="14">
    <source>
        <dbReference type="Proteomes" id="UP000637980"/>
    </source>
</evidence>
<keyword evidence="14" id="KW-1185">Reference proteome</keyword>
<feature type="signal peptide" evidence="11">
    <location>
        <begin position="1"/>
        <end position="26"/>
    </location>
</feature>
<feature type="compositionally biased region" description="Basic and acidic residues" evidence="10">
    <location>
        <begin position="197"/>
        <end position="233"/>
    </location>
</feature>
<accession>A0ABQ3ELD6</accession>
<feature type="compositionally biased region" description="Basic and acidic residues" evidence="10">
    <location>
        <begin position="128"/>
        <end position="141"/>
    </location>
</feature>
<dbReference type="EMBL" id="BMXE01000008">
    <property type="protein sequence ID" value="GHB45578.1"/>
    <property type="molecule type" value="Genomic_DNA"/>
</dbReference>
<proteinExistence type="inferred from homology"/>
<dbReference type="Pfam" id="PF03544">
    <property type="entry name" value="TonB_C"/>
    <property type="match status" value="1"/>
</dbReference>
<comment type="subcellular location">
    <subcellularLocation>
        <location evidence="1">Cell inner membrane</location>
        <topology evidence="1">Single-pass membrane protein</topology>
        <orientation evidence="1">Periplasmic side</orientation>
    </subcellularLocation>
</comment>
<evidence type="ECO:0000256" key="4">
    <source>
        <dbReference type="ARBA" id="ARBA00022475"/>
    </source>
</evidence>
<keyword evidence="5" id="KW-0997">Cell inner membrane</keyword>
<feature type="compositionally biased region" description="Polar residues" evidence="10">
    <location>
        <begin position="271"/>
        <end position="294"/>
    </location>
</feature>
<evidence type="ECO:0000256" key="9">
    <source>
        <dbReference type="ARBA" id="ARBA00023136"/>
    </source>
</evidence>
<dbReference type="InterPro" id="IPR006260">
    <property type="entry name" value="TonB/TolA_C"/>
</dbReference>
<dbReference type="InterPro" id="IPR037682">
    <property type="entry name" value="TonB_C"/>
</dbReference>
<comment type="similarity">
    <text evidence="2">Belongs to the TonB family.</text>
</comment>
<feature type="compositionally biased region" description="Basic residues" evidence="10">
    <location>
        <begin position="253"/>
        <end position="262"/>
    </location>
</feature>
<evidence type="ECO:0000256" key="8">
    <source>
        <dbReference type="ARBA" id="ARBA00022989"/>
    </source>
</evidence>
<feature type="chain" id="PRO_5045321360" description="TonB C-terminal domain-containing protein" evidence="11">
    <location>
        <begin position="27"/>
        <end position="405"/>
    </location>
</feature>
<keyword evidence="6" id="KW-0812">Transmembrane</keyword>
<evidence type="ECO:0000259" key="12">
    <source>
        <dbReference type="PROSITE" id="PS52015"/>
    </source>
</evidence>
<feature type="domain" description="TonB C-terminal" evidence="12">
    <location>
        <begin position="314"/>
        <end position="405"/>
    </location>
</feature>
<keyword evidence="11" id="KW-0732">Signal</keyword>
<evidence type="ECO:0000256" key="10">
    <source>
        <dbReference type="SAM" id="MobiDB-lite"/>
    </source>
</evidence>
<evidence type="ECO:0000313" key="13">
    <source>
        <dbReference type="EMBL" id="GHB45578.1"/>
    </source>
</evidence>
<gene>
    <name evidence="13" type="ORF">GCM10007094_38760</name>
</gene>
<keyword evidence="9" id="KW-0472">Membrane</keyword>
<dbReference type="Proteomes" id="UP000637980">
    <property type="component" value="Unassembled WGS sequence"/>
</dbReference>
<keyword evidence="4" id="KW-1003">Cell membrane</keyword>
<dbReference type="Gene3D" id="3.30.1150.10">
    <property type="match status" value="1"/>
</dbReference>
<evidence type="ECO:0000256" key="2">
    <source>
        <dbReference type="ARBA" id="ARBA00006555"/>
    </source>
</evidence>
<keyword evidence="8" id="KW-1133">Transmembrane helix</keyword>
<dbReference type="PANTHER" id="PTHR33446">
    <property type="entry name" value="PROTEIN TONB-RELATED"/>
    <property type="match status" value="1"/>
</dbReference>
<protein>
    <recommendedName>
        <fullName evidence="12">TonB C-terminal domain-containing protein</fullName>
    </recommendedName>
</protein>
<comment type="caution">
    <text evidence="13">The sequence shown here is derived from an EMBL/GenBank/DDBJ whole genome shotgun (WGS) entry which is preliminary data.</text>
</comment>